<feature type="domain" description="Resolvase/invertase-type recombinase catalytic" evidence="4">
    <location>
        <begin position="3"/>
        <end position="168"/>
    </location>
</feature>
<dbReference type="PANTHER" id="PTHR30461">
    <property type="entry name" value="DNA-INVERTASE FROM LAMBDOID PROPHAGE"/>
    <property type="match status" value="1"/>
</dbReference>
<dbReference type="SUPFAM" id="SSF53041">
    <property type="entry name" value="Resolvase-like"/>
    <property type="match status" value="1"/>
</dbReference>
<dbReference type="RefSeq" id="WP_130434821.1">
    <property type="nucleotide sequence ID" value="NZ_SGXF01000002.1"/>
</dbReference>
<organism evidence="5 6">
    <name type="scientific">Cuneatibacter caecimuris</name>
    <dbReference type="NCBI Taxonomy" id="1796618"/>
    <lineage>
        <taxon>Bacteria</taxon>
        <taxon>Bacillati</taxon>
        <taxon>Bacillota</taxon>
        <taxon>Clostridia</taxon>
        <taxon>Lachnospirales</taxon>
        <taxon>Lachnospiraceae</taxon>
        <taxon>Cuneatibacter</taxon>
    </lineage>
</organism>
<dbReference type="EMBL" id="SGXF01000002">
    <property type="protein sequence ID" value="RZT01174.1"/>
    <property type="molecule type" value="Genomic_DNA"/>
</dbReference>
<evidence type="ECO:0000256" key="1">
    <source>
        <dbReference type="ARBA" id="ARBA00023125"/>
    </source>
</evidence>
<dbReference type="InterPro" id="IPR036162">
    <property type="entry name" value="Resolvase-like_N_sf"/>
</dbReference>
<dbReference type="OrthoDB" id="9797501at2"/>
<dbReference type="Proteomes" id="UP000292927">
    <property type="component" value="Unassembled WGS sequence"/>
</dbReference>
<comment type="caution">
    <text evidence="5">The sequence shown here is derived from an EMBL/GenBank/DDBJ whole genome shotgun (WGS) entry which is preliminary data.</text>
</comment>
<dbReference type="PROSITE" id="PS51736">
    <property type="entry name" value="RECOMBINASES_3"/>
    <property type="match status" value="1"/>
</dbReference>
<dbReference type="PANTHER" id="PTHR30461:SF2">
    <property type="entry name" value="SERINE RECOMBINASE PINE-RELATED"/>
    <property type="match status" value="1"/>
</dbReference>
<keyword evidence="2" id="KW-0233">DNA recombination</keyword>
<accession>A0A4Q7PKC3</accession>
<protein>
    <submittedName>
        <fullName evidence="5">DNA invertase Pin-like site-specific DNA recombinase</fullName>
    </submittedName>
</protein>
<dbReference type="GO" id="GO:0000150">
    <property type="term" value="F:DNA strand exchange activity"/>
    <property type="evidence" value="ECO:0007669"/>
    <property type="project" value="InterPro"/>
</dbReference>
<dbReference type="GO" id="GO:0003677">
    <property type="term" value="F:DNA binding"/>
    <property type="evidence" value="ECO:0007669"/>
    <property type="project" value="UniProtKB-KW"/>
</dbReference>
<feature type="region of interest" description="Disordered" evidence="3">
    <location>
        <begin position="170"/>
        <end position="189"/>
    </location>
</feature>
<evidence type="ECO:0000256" key="2">
    <source>
        <dbReference type="ARBA" id="ARBA00023172"/>
    </source>
</evidence>
<evidence type="ECO:0000259" key="4">
    <source>
        <dbReference type="PROSITE" id="PS51736"/>
    </source>
</evidence>
<dbReference type="SMART" id="SM00857">
    <property type="entry name" value="Resolvase"/>
    <property type="match status" value="1"/>
</dbReference>
<evidence type="ECO:0000313" key="5">
    <source>
        <dbReference type="EMBL" id="RZT01174.1"/>
    </source>
</evidence>
<proteinExistence type="predicted"/>
<dbReference type="CDD" id="cd03768">
    <property type="entry name" value="SR_ResInv"/>
    <property type="match status" value="1"/>
</dbReference>
<name>A0A4Q7PKC3_9FIRM</name>
<dbReference type="InterPro" id="IPR050639">
    <property type="entry name" value="SSR_resolvase"/>
</dbReference>
<dbReference type="Pfam" id="PF00239">
    <property type="entry name" value="Resolvase"/>
    <property type="match status" value="1"/>
</dbReference>
<dbReference type="AlphaFoldDB" id="A0A4Q7PKC3"/>
<keyword evidence="6" id="KW-1185">Reference proteome</keyword>
<reference evidence="5 6" key="1">
    <citation type="submission" date="2019-02" db="EMBL/GenBank/DDBJ databases">
        <title>Genomic Encyclopedia of Type Strains, Phase IV (KMG-IV): sequencing the most valuable type-strain genomes for metagenomic binning, comparative biology and taxonomic classification.</title>
        <authorList>
            <person name="Goeker M."/>
        </authorList>
    </citation>
    <scope>NUCLEOTIDE SEQUENCE [LARGE SCALE GENOMIC DNA]</scope>
    <source>
        <strain evidence="5 6">DSM 29486</strain>
    </source>
</reference>
<evidence type="ECO:0000313" key="6">
    <source>
        <dbReference type="Proteomes" id="UP000292927"/>
    </source>
</evidence>
<sequence>MRAIYGYCRISTAKQCISRQIRNIMAIYPDAVIVQEVFTGTKVKERPEWMKLYTKVLPGDTIVFDSVSRMSRDADEGFRLYEDLYRKEVDLIFLNEPHINTKTFRDAIAHGNIEMTGTKVDSILQGVNQYLMELAREQIKIAFDQSEKEVKDLQKRTKEGMQTARLQGKHIGRPAGPARETQKGVRAKKQIQKYSKDFGGTLNDMEVMKLIGVSRNTYYKYKRELNSFVEVS</sequence>
<dbReference type="Gene3D" id="3.40.50.1390">
    <property type="entry name" value="Resolvase, N-terminal catalytic domain"/>
    <property type="match status" value="1"/>
</dbReference>
<gene>
    <name evidence="5" type="ORF">EV209_1616</name>
</gene>
<evidence type="ECO:0000256" key="3">
    <source>
        <dbReference type="SAM" id="MobiDB-lite"/>
    </source>
</evidence>
<dbReference type="InterPro" id="IPR006119">
    <property type="entry name" value="Resolv_N"/>
</dbReference>
<keyword evidence="1" id="KW-0238">DNA-binding</keyword>